<sequence>MKKLMPVYLILFILLTSCSNQGSSILPYDSEEPITTPITFGEGVISTEDEPEWAFTFTPDGKKMYIQRGGVSFDTLYESEYIDDKWTEPVLFTFPSPDNFNLNRVFEPFISPDGNKFFFVSEGEGMGATDLWVSENKDGEWDKPTLLDIVNSPRNELLPSVSKKGNLYFQTNRNGSIRGFDIYVSKFVDGKYTEPERLGEEINTTSVEESPFIAPDESYLIFRRDAAFYISYNVDGSWSEGVLLPGEPLRGSFGTRYSPYVSPDQKYFFYSDGENIHQVDVSAMGLEIN</sequence>
<comment type="caution">
    <text evidence="2">The sequence shown here is derived from an EMBL/GenBank/DDBJ whole genome shotgun (WGS) entry which is preliminary data.</text>
</comment>
<dbReference type="Proteomes" id="UP001231941">
    <property type="component" value="Unassembled WGS sequence"/>
</dbReference>
<dbReference type="RefSeq" id="WP_305991914.1">
    <property type="nucleotide sequence ID" value="NZ_JAVAMP010000003.1"/>
</dbReference>
<evidence type="ECO:0000313" key="2">
    <source>
        <dbReference type="EMBL" id="MDP5274611.1"/>
    </source>
</evidence>
<dbReference type="SUPFAM" id="SSF82171">
    <property type="entry name" value="DPP6 N-terminal domain-like"/>
    <property type="match status" value="1"/>
</dbReference>
<organism evidence="2 3">
    <name type="scientific">Chengkuizengella axinellae</name>
    <dbReference type="NCBI Taxonomy" id="3064388"/>
    <lineage>
        <taxon>Bacteria</taxon>
        <taxon>Bacillati</taxon>
        <taxon>Bacillota</taxon>
        <taxon>Bacilli</taxon>
        <taxon>Bacillales</taxon>
        <taxon>Paenibacillaceae</taxon>
        <taxon>Chengkuizengella</taxon>
    </lineage>
</organism>
<gene>
    <name evidence="2" type="ORF">Q5Y73_10860</name>
</gene>
<dbReference type="InterPro" id="IPR011042">
    <property type="entry name" value="6-blade_b-propeller_TolB-like"/>
</dbReference>
<protein>
    <submittedName>
        <fullName evidence="2">Uncharacterized protein</fullName>
    </submittedName>
</protein>
<dbReference type="Gene3D" id="2.120.10.30">
    <property type="entry name" value="TolB, C-terminal domain"/>
    <property type="match status" value="1"/>
</dbReference>
<keyword evidence="1" id="KW-0732">Signal</keyword>
<dbReference type="Pfam" id="PF07676">
    <property type="entry name" value="PD40"/>
    <property type="match status" value="4"/>
</dbReference>
<name>A0ABT9IZ17_9BACL</name>
<feature type="signal peptide" evidence="1">
    <location>
        <begin position="1"/>
        <end position="22"/>
    </location>
</feature>
<accession>A0ABT9IZ17</accession>
<dbReference type="InterPro" id="IPR011659">
    <property type="entry name" value="WD40"/>
</dbReference>
<dbReference type="PROSITE" id="PS51257">
    <property type="entry name" value="PROKAR_LIPOPROTEIN"/>
    <property type="match status" value="1"/>
</dbReference>
<reference evidence="2 3" key="1">
    <citation type="submission" date="2023-08" db="EMBL/GenBank/DDBJ databases">
        <authorList>
            <person name="Park J.-S."/>
        </authorList>
    </citation>
    <scope>NUCLEOTIDE SEQUENCE [LARGE SCALE GENOMIC DNA]</scope>
    <source>
        <strain evidence="2 3">2205SS18-9</strain>
    </source>
</reference>
<dbReference type="EMBL" id="JAVAMP010000003">
    <property type="protein sequence ID" value="MDP5274611.1"/>
    <property type="molecule type" value="Genomic_DNA"/>
</dbReference>
<evidence type="ECO:0000313" key="3">
    <source>
        <dbReference type="Proteomes" id="UP001231941"/>
    </source>
</evidence>
<proteinExistence type="predicted"/>
<evidence type="ECO:0000256" key="1">
    <source>
        <dbReference type="SAM" id="SignalP"/>
    </source>
</evidence>
<feature type="chain" id="PRO_5046273334" evidence="1">
    <location>
        <begin position="23"/>
        <end position="289"/>
    </location>
</feature>
<keyword evidence="3" id="KW-1185">Reference proteome</keyword>